<evidence type="ECO:0000256" key="3">
    <source>
        <dbReference type="ARBA" id="ARBA00022729"/>
    </source>
</evidence>
<dbReference type="EMBL" id="MDGQ01000005">
    <property type="protein sequence ID" value="OEK04617.1"/>
    <property type="molecule type" value="Genomic_DNA"/>
</dbReference>
<sequence>MAQQKPKNQWTYSVGLGMAIIPSYLGDDESRILLFPNFTATDGNKFFFSLLEGASYHLINTNTWRMGPVLKSDIGRFEDGSLPSSITNKTDDLIGFGDIDATIEPGVFIEYTKKSIATKLELRQGVGGHKGIIGELKSEYRGTLKSKLKSIYYSIGPELRFAGSNFNNTFFGINQEQSSNTDLAVFESESGLLSYGISGSIIFPINEKLSAITFLRYNRLGNVASDSHLIRQYGSSTQKTLVFMINYQL</sequence>
<keyword evidence="5" id="KW-0998">Cell outer membrane</keyword>
<keyword evidence="7" id="KW-1185">Reference proteome</keyword>
<dbReference type="Proteomes" id="UP000095552">
    <property type="component" value="Unassembled WGS sequence"/>
</dbReference>
<evidence type="ECO:0000256" key="2">
    <source>
        <dbReference type="ARBA" id="ARBA00005722"/>
    </source>
</evidence>
<keyword evidence="4" id="KW-0472">Membrane</keyword>
<accession>A0A1E5SZY6</accession>
<gene>
    <name evidence="6" type="ORF">BFP71_14265</name>
</gene>
<evidence type="ECO:0000256" key="1">
    <source>
        <dbReference type="ARBA" id="ARBA00004442"/>
    </source>
</evidence>
<evidence type="ECO:0000256" key="4">
    <source>
        <dbReference type="ARBA" id="ARBA00023136"/>
    </source>
</evidence>
<evidence type="ECO:0000313" key="6">
    <source>
        <dbReference type="EMBL" id="OEK04617.1"/>
    </source>
</evidence>
<protein>
    <submittedName>
        <fullName evidence="6">Uncharacterized protein</fullName>
    </submittedName>
</protein>
<dbReference type="InterPro" id="IPR010583">
    <property type="entry name" value="MipA"/>
</dbReference>
<dbReference type="GO" id="GO:0009279">
    <property type="term" value="C:cell outer membrane"/>
    <property type="evidence" value="ECO:0007669"/>
    <property type="project" value="UniProtKB-SubCell"/>
</dbReference>
<name>A0A1E5SZY6_9BACT</name>
<proteinExistence type="inferred from homology"/>
<dbReference type="PANTHER" id="PTHR38776">
    <property type="entry name" value="MLTA-INTERACTING PROTEIN-RELATED"/>
    <property type="match status" value="1"/>
</dbReference>
<dbReference type="PANTHER" id="PTHR38776:SF1">
    <property type="entry name" value="MLTA-INTERACTING PROTEIN-RELATED"/>
    <property type="match status" value="1"/>
</dbReference>
<reference evidence="6 7" key="1">
    <citation type="submission" date="2016-08" db="EMBL/GenBank/DDBJ databases">
        <title>Draft genome of Fabibacter sp. strain SK-8.</title>
        <authorList>
            <person name="Wong S.-K."/>
            <person name="Hamasaki K."/>
            <person name="Yoshizawa S."/>
        </authorList>
    </citation>
    <scope>NUCLEOTIDE SEQUENCE [LARGE SCALE GENOMIC DNA]</scope>
    <source>
        <strain evidence="6 7">SK-8</strain>
    </source>
</reference>
<evidence type="ECO:0000313" key="7">
    <source>
        <dbReference type="Proteomes" id="UP000095552"/>
    </source>
</evidence>
<keyword evidence="3" id="KW-0732">Signal</keyword>
<dbReference type="Pfam" id="PF06629">
    <property type="entry name" value="MipA"/>
    <property type="match status" value="1"/>
</dbReference>
<comment type="caution">
    <text evidence="6">The sequence shown here is derived from an EMBL/GenBank/DDBJ whole genome shotgun (WGS) entry which is preliminary data.</text>
</comment>
<organism evidence="6 7">
    <name type="scientific">Roseivirga misakiensis</name>
    <dbReference type="NCBI Taxonomy" id="1563681"/>
    <lineage>
        <taxon>Bacteria</taxon>
        <taxon>Pseudomonadati</taxon>
        <taxon>Bacteroidota</taxon>
        <taxon>Cytophagia</taxon>
        <taxon>Cytophagales</taxon>
        <taxon>Roseivirgaceae</taxon>
        <taxon>Roseivirga</taxon>
    </lineage>
</organism>
<comment type="similarity">
    <text evidence="2">Belongs to the MipA/OmpV family.</text>
</comment>
<dbReference type="AlphaFoldDB" id="A0A1E5SZY6"/>
<comment type="subcellular location">
    <subcellularLocation>
        <location evidence="1">Cell outer membrane</location>
    </subcellularLocation>
</comment>
<dbReference type="STRING" id="1563681.BFP71_14265"/>
<evidence type="ECO:0000256" key="5">
    <source>
        <dbReference type="ARBA" id="ARBA00023237"/>
    </source>
</evidence>